<comment type="subcellular location">
    <subcellularLocation>
        <location evidence="1">Membrane</location>
        <topology evidence="1">Multi-pass membrane protein</topology>
    </subcellularLocation>
</comment>
<feature type="transmembrane region" description="Helical" evidence="7">
    <location>
        <begin position="197"/>
        <end position="218"/>
    </location>
</feature>
<organism evidence="9 10">
    <name type="scientific">Cytospora schulzeri</name>
    <dbReference type="NCBI Taxonomy" id="448051"/>
    <lineage>
        <taxon>Eukaryota</taxon>
        <taxon>Fungi</taxon>
        <taxon>Dikarya</taxon>
        <taxon>Ascomycota</taxon>
        <taxon>Pezizomycotina</taxon>
        <taxon>Sordariomycetes</taxon>
        <taxon>Sordariomycetidae</taxon>
        <taxon>Diaporthales</taxon>
        <taxon>Cytosporaceae</taxon>
        <taxon>Cytospora</taxon>
    </lineage>
</organism>
<dbReference type="PANTHER" id="PTHR33048">
    <property type="entry name" value="PTH11-LIKE INTEGRAL MEMBRANE PROTEIN (AFU_ORTHOLOGUE AFUA_5G11245)"/>
    <property type="match status" value="1"/>
</dbReference>
<accession>A0A423V8S6</accession>
<dbReference type="AlphaFoldDB" id="A0A423V8S6"/>
<dbReference type="Proteomes" id="UP000283895">
    <property type="component" value="Unassembled WGS sequence"/>
</dbReference>
<name>A0A423V8S6_9PEZI</name>
<evidence type="ECO:0000256" key="7">
    <source>
        <dbReference type="SAM" id="Phobius"/>
    </source>
</evidence>
<gene>
    <name evidence="9" type="ORF">VMCG_10847</name>
</gene>
<dbReference type="PANTHER" id="PTHR33048:SF15">
    <property type="entry name" value="INTEGRAL MEMBRANE PROTEIN"/>
    <property type="match status" value="1"/>
</dbReference>
<evidence type="ECO:0000256" key="4">
    <source>
        <dbReference type="ARBA" id="ARBA00023136"/>
    </source>
</evidence>
<evidence type="ECO:0000313" key="9">
    <source>
        <dbReference type="EMBL" id="ROV87262.1"/>
    </source>
</evidence>
<feature type="domain" description="Rhodopsin" evidence="8">
    <location>
        <begin position="42"/>
        <end position="286"/>
    </location>
</feature>
<feature type="transmembrane region" description="Helical" evidence="7">
    <location>
        <begin position="227"/>
        <end position="246"/>
    </location>
</feature>
<dbReference type="InterPro" id="IPR052337">
    <property type="entry name" value="SAT4-like"/>
</dbReference>
<evidence type="ECO:0000256" key="3">
    <source>
        <dbReference type="ARBA" id="ARBA00022989"/>
    </source>
</evidence>
<keyword evidence="4 7" id="KW-0472">Membrane</keyword>
<comment type="caution">
    <text evidence="9">The sequence shown here is derived from an EMBL/GenBank/DDBJ whole genome shotgun (WGS) entry which is preliminary data.</text>
</comment>
<evidence type="ECO:0000313" key="10">
    <source>
        <dbReference type="Proteomes" id="UP000283895"/>
    </source>
</evidence>
<dbReference type="EMBL" id="LKEA01000100">
    <property type="protein sequence ID" value="ROV87262.1"/>
    <property type="molecule type" value="Genomic_DNA"/>
</dbReference>
<comment type="similarity">
    <text evidence="5">Belongs to the SAT4 family.</text>
</comment>
<evidence type="ECO:0000259" key="8">
    <source>
        <dbReference type="Pfam" id="PF20684"/>
    </source>
</evidence>
<keyword evidence="10" id="KW-1185">Reference proteome</keyword>
<feature type="transmembrane region" description="Helical" evidence="7">
    <location>
        <begin position="266"/>
        <end position="289"/>
    </location>
</feature>
<feature type="transmembrane region" description="Helical" evidence="7">
    <location>
        <begin position="145"/>
        <end position="169"/>
    </location>
</feature>
<dbReference type="GO" id="GO:0016020">
    <property type="term" value="C:membrane"/>
    <property type="evidence" value="ECO:0007669"/>
    <property type="project" value="UniProtKB-SubCell"/>
</dbReference>
<feature type="region of interest" description="Disordered" evidence="6">
    <location>
        <begin position="309"/>
        <end position="329"/>
    </location>
</feature>
<protein>
    <recommendedName>
        <fullName evidence="8">Rhodopsin domain-containing protein</fullName>
    </recommendedName>
</protein>
<evidence type="ECO:0000256" key="6">
    <source>
        <dbReference type="SAM" id="MobiDB-lite"/>
    </source>
</evidence>
<dbReference type="OrthoDB" id="3897607at2759"/>
<sequence length="329" mass="36334">MAAIASEYLADVLEPERFAAAIFGVTVAFTVLSTNVVGLRTWVRRRQLSHDDYLMCTALVVNLVHNAIVMHGTFVGIGSPDSRLNTELVTEGKKAGQRYPRILDRCTANQPQYLFLWQMFYAIDLVCLKTSILTTLKRIDKERRFIYVLWGLIVLVSILSVAAVITLLARCQPIQANWDGTGTCINSNVFVALAKTAYVFDVLSDLAMAIISTLLLWAPEMRLGSKILTGLALGLGVVASIASVLRTVYTNAYSSHDDYLYNTGKIVLWTVVECGTGIIAGSLPMLGLFSDIRQADKKWDELEFQYGQGMPQKTTAGRYGRRSANPSHP</sequence>
<feature type="transmembrane region" description="Helical" evidence="7">
    <location>
        <begin position="113"/>
        <end position="133"/>
    </location>
</feature>
<keyword evidence="3 7" id="KW-1133">Transmembrane helix</keyword>
<proteinExistence type="inferred from homology"/>
<reference evidence="9 10" key="1">
    <citation type="submission" date="2015-09" db="EMBL/GenBank/DDBJ databases">
        <title>Host preference determinants of Valsa canker pathogens revealed by comparative genomics.</title>
        <authorList>
            <person name="Yin Z."/>
            <person name="Huang L."/>
        </authorList>
    </citation>
    <scope>NUCLEOTIDE SEQUENCE [LARGE SCALE GENOMIC DNA]</scope>
    <source>
        <strain evidence="9 10">03-1</strain>
    </source>
</reference>
<feature type="transmembrane region" description="Helical" evidence="7">
    <location>
        <begin position="18"/>
        <end position="41"/>
    </location>
</feature>
<dbReference type="InterPro" id="IPR049326">
    <property type="entry name" value="Rhodopsin_dom_fungi"/>
</dbReference>
<evidence type="ECO:0000256" key="1">
    <source>
        <dbReference type="ARBA" id="ARBA00004141"/>
    </source>
</evidence>
<feature type="transmembrane region" description="Helical" evidence="7">
    <location>
        <begin position="53"/>
        <end position="77"/>
    </location>
</feature>
<evidence type="ECO:0000256" key="2">
    <source>
        <dbReference type="ARBA" id="ARBA00022692"/>
    </source>
</evidence>
<keyword evidence="2 7" id="KW-0812">Transmembrane</keyword>
<dbReference type="STRING" id="356882.A0A423V8S6"/>
<dbReference type="Pfam" id="PF20684">
    <property type="entry name" value="Fung_rhodopsin"/>
    <property type="match status" value="1"/>
</dbReference>
<evidence type="ECO:0000256" key="5">
    <source>
        <dbReference type="ARBA" id="ARBA00038359"/>
    </source>
</evidence>